<evidence type="ECO:0000313" key="3">
    <source>
        <dbReference type="Proteomes" id="UP001157961"/>
    </source>
</evidence>
<comment type="caution">
    <text evidence="2">The sequence shown here is derived from an EMBL/GenBank/DDBJ whole genome shotgun (WGS) entry which is preliminary data.</text>
</comment>
<organism evidence="2 3">
    <name type="scientific">Shimia sagamensis</name>
    <dbReference type="NCBI Taxonomy" id="1566352"/>
    <lineage>
        <taxon>Bacteria</taxon>
        <taxon>Pseudomonadati</taxon>
        <taxon>Pseudomonadota</taxon>
        <taxon>Alphaproteobacteria</taxon>
        <taxon>Rhodobacterales</taxon>
        <taxon>Roseobacteraceae</taxon>
    </lineage>
</organism>
<dbReference type="InterPro" id="IPR019225">
    <property type="entry name" value="DUF2155"/>
</dbReference>
<evidence type="ECO:0000313" key="2">
    <source>
        <dbReference type="EMBL" id="SMP21970.1"/>
    </source>
</evidence>
<protein>
    <recommendedName>
        <fullName evidence="4">DUF2155 domain-containing protein</fullName>
    </recommendedName>
</protein>
<evidence type="ECO:0000256" key="1">
    <source>
        <dbReference type="SAM" id="SignalP"/>
    </source>
</evidence>
<reference evidence="2 3" key="1">
    <citation type="submission" date="2017-05" db="EMBL/GenBank/DDBJ databases">
        <authorList>
            <person name="Varghese N."/>
            <person name="Submissions S."/>
        </authorList>
    </citation>
    <scope>NUCLEOTIDE SEQUENCE [LARGE SCALE GENOMIC DNA]</scope>
    <source>
        <strain evidence="2 3">DSM 29734</strain>
    </source>
</reference>
<evidence type="ECO:0008006" key="4">
    <source>
        <dbReference type="Google" id="ProtNLM"/>
    </source>
</evidence>
<dbReference type="Proteomes" id="UP001157961">
    <property type="component" value="Unassembled WGS sequence"/>
</dbReference>
<dbReference type="EMBL" id="FXTY01000004">
    <property type="protein sequence ID" value="SMP21970.1"/>
    <property type="molecule type" value="Genomic_DNA"/>
</dbReference>
<proteinExistence type="predicted"/>
<keyword evidence="1" id="KW-0732">Signal</keyword>
<sequence length="166" mass="17851">MMTKLATLTAALLLPVMAQAQEIQIEMLEIEPLKYETLQIPLGDVKSESVVAATVGKGALLRGLDKLTGQVADFELDNGYSVKFGTLRVDMAQCRHPSENPNGDAYAFISVYEDQGEGANVFQGWMVASSPALSALDHARYDVWVLRCTGLAQVDAPSSSEGDGNE</sequence>
<gene>
    <name evidence="2" type="ORF">SAMN06265373_10473</name>
</gene>
<name>A0ABY1P0H2_9RHOB</name>
<feature type="signal peptide" evidence="1">
    <location>
        <begin position="1"/>
        <end position="20"/>
    </location>
</feature>
<keyword evidence="3" id="KW-1185">Reference proteome</keyword>
<feature type="chain" id="PRO_5046839040" description="DUF2155 domain-containing protein" evidence="1">
    <location>
        <begin position="21"/>
        <end position="166"/>
    </location>
</feature>
<accession>A0ABY1P0H2</accession>
<dbReference type="Pfam" id="PF09923">
    <property type="entry name" value="DUF2155"/>
    <property type="match status" value="1"/>
</dbReference>
<dbReference type="RefSeq" id="WP_283426043.1">
    <property type="nucleotide sequence ID" value="NZ_FXTY01000004.1"/>
</dbReference>